<accession>A0ABT9RBX1</accession>
<dbReference type="PANTHER" id="PTHR43586">
    <property type="entry name" value="CYSTEINE DESULFURASE"/>
    <property type="match status" value="1"/>
</dbReference>
<evidence type="ECO:0000259" key="2">
    <source>
        <dbReference type="Pfam" id="PF00266"/>
    </source>
</evidence>
<reference evidence="3 4" key="1">
    <citation type="submission" date="2023-07" db="EMBL/GenBank/DDBJ databases">
        <title>Sequencing the genomes of 1000 actinobacteria strains.</title>
        <authorList>
            <person name="Klenk H.-P."/>
        </authorList>
    </citation>
    <scope>NUCLEOTIDE SEQUENCE [LARGE SCALE GENOMIC DNA]</scope>
    <source>
        <strain evidence="3 4">DSM 44109</strain>
    </source>
</reference>
<dbReference type="InterPro" id="IPR015421">
    <property type="entry name" value="PyrdxlP-dep_Trfase_major"/>
</dbReference>
<dbReference type="RefSeq" id="WP_306867857.1">
    <property type="nucleotide sequence ID" value="NZ_JAUSRB010000002.1"/>
</dbReference>
<keyword evidence="4" id="KW-1185">Reference proteome</keyword>
<organism evidence="3 4">
    <name type="scientific">Streptosporangium brasiliense</name>
    <dbReference type="NCBI Taxonomy" id="47480"/>
    <lineage>
        <taxon>Bacteria</taxon>
        <taxon>Bacillati</taxon>
        <taxon>Actinomycetota</taxon>
        <taxon>Actinomycetes</taxon>
        <taxon>Streptosporangiales</taxon>
        <taxon>Streptosporangiaceae</taxon>
        <taxon>Streptosporangium</taxon>
    </lineage>
</organism>
<feature type="region of interest" description="Disordered" evidence="1">
    <location>
        <begin position="243"/>
        <end position="292"/>
    </location>
</feature>
<dbReference type="InterPro" id="IPR000192">
    <property type="entry name" value="Aminotrans_V_dom"/>
</dbReference>
<keyword evidence="3" id="KW-0456">Lyase</keyword>
<dbReference type="InterPro" id="IPR015424">
    <property type="entry name" value="PyrdxlP-dep_Trfase"/>
</dbReference>
<name>A0ABT9RBX1_9ACTN</name>
<sequence>MNVQIESYLARFSEPPGYLDFARIGPTSHDVATTLIEAARLLRGDSSIALAELELQAARTRAGAARLLRAAEHEVAFVSSTSHGLFAAAAALQAPGRGSVEDAGVVLVPRGEFPSNVYPWLRFEGRGGLRVRWIDSPRITPDVVAAHLDGDVRALSISAVDALTGYRAPLGALKELLGPDRVLVVDAIQGLGAVPIEVDAADLLVCGGQKWLRAGWGAALLLVRDRVDGRLVPGLGGWSGVQDPFGTGENVPVPDSPARALAATDGPGHGPAGGDGAAHPGGTVAHPRPPLRGAIAHTLTNPDYPAVAALGAAIDLVLGVGVAEIGRRVTETLGALLDTARGAGAQVLLDDLDAAERGGIGCFRLPGVEPAAAHAALAGAGLVTTLRGGWIRFSPHATTPHETTQRLASALRAAGASEPPPPSSTALTP</sequence>
<evidence type="ECO:0000313" key="3">
    <source>
        <dbReference type="EMBL" id="MDP9866763.1"/>
    </source>
</evidence>
<proteinExistence type="predicted"/>
<evidence type="ECO:0000256" key="1">
    <source>
        <dbReference type="SAM" id="MobiDB-lite"/>
    </source>
</evidence>
<comment type="caution">
    <text evidence="3">The sequence shown here is derived from an EMBL/GenBank/DDBJ whole genome shotgun (WGS) entry which is preliminary data.</text>
</comment>
<dbReference type="GO" id="GO:0016829">
    <property type="term" value="F:lyase activity"/>
    <property type="evidence" value="ECO:0007669"/>
    <property type="project" value="UniProtKB-KW"/>
</dbReference>
<dbReference type="Gene3D" id="3.40.640.10">
    <property type="entry name" value="Type I PLP-dependent aspartate aminotransferase-like (Major domain)"/>
    <property type="match status" value="1"/>
</dbReference>
<feature type="compositionally biased region" description="Gly residues" evidence="1">
    <location>
        <begin position="267"/>
        <end position="276"/>
    </location>
</feature>
<protein>
    <submittedName>
        <fullName evidence="3">Selenocysteine lyase/cysteine desulfurase</fullName>
    </submittedName>
</protein>
<feature type="domain" description="Aminotransferase class V" evidence="2">
    <location>
        <begin position="53"/>
        <end position="237"/>
    </location>
</feature>
<dbReference type="SUPFAM" id="SSF53383">
    <property type="entry name" value="PLP-dependent transferases"/>
    <property type="match status" value="1"/>
</dbReference>
<dbReference type="PANTHER" id="PTHR43586:SF15">
    <property type="entry name" value="BLR3095 PROTEIN"/>
    <property type="match status" value="1"/>
</dbReference>
<dbReference type="EMBL" id="JAUSRB010000002">
    <property type="protein sequence ID" value="MDP9866763.1"/>
    <property type="molecule type" value="Genomic_DNA"/>
</dbReference>
<dbReference type="Pfam" id="PF00266">
    <property type="entry name" value="Aminotran_5"/>
    <property type="match status" value="1"/>
</dbReference>
<gene>
    <name evidence="3" type="ORF">J2S55_006029</name>
</gene>
<dbReference type="Proteomes" id="UP001230426">
    <property type="component" value="Unassembled WGS sequence"/>
</dbReference>
<evidence type="ECO:0000313" key="4">
    <source>
        <dbReference type="Proteomes" id="UP001230426"/>
    </source>
</evidence>